<gene>
    <name evidence="1" type="ORF">NG799_20380</name>
</gene>
<comment type="caution">
    <text evidence="1">The sequence shown here is derived from an EMBL/GenBank/DDBJ whole genome shotgun (WGS) entry which is preliminary data.</text>
</comment>
<reference evidence="1 2" key="1">
    <citation type="journal article" date="2022" name="Front. Microbiol.">
        <title>High genomic differentiation and limited gene flow indicate recent cryptic speciation within the genus Laspinema (cyanobacteria).</title>
        <authorList>
            <person name="Stanojkovic A."/>
            <person name="Skoupy S."/>
            <person name="Skaloud P."/>
            <person name="Dvorak P."/>
        </authorList>
    </citation>
    <scope>NUCLEOTIDE SEQUENCE [LARGE SCALE GENOMIC DNA]</scope>
    <source>
        <strain evidence="1 2">D2a</strain>
    </source>
</reference>
<proteinExistence type="predicted"/>
<evidence type="ECO:0000313" key="1">
    <source>
        <dbReference type="EMBL" id="MCT7968667.1"/>
    </source>
</evidence>
<evidence type="ECO:0008006" key="3">
    <source>
        <dbReference type="Google" id="ProtNLM"/>
    </source>
</evidence>
<keyword evidence="2" id="KW-1185">Reference proteome</keyword>
<protein>
    <recommendedName>
        <fullName evidence="3">Addiction module component</fullName>
    </recommendedName>
</protein>
<dbReference type="Proteomes" id="UP001525890">
    <property type="component" value="Unassembled WGS sequence"/>
</dbReference>
<dbReference type="RefSeq" id="WP_368008175.1">
    <property type="nucleotide sequence ID" value="NZ_JAMXFF010000035.1"/>
</dbReference>
<name>A0ABT2MV98_9CYAN</name>
<sequence length="76" mass="8829">MTELLRYVVAEIENLTEEEQNAIASRLLAELENERKWKSRFEATNERQWNALAEMVRQDIAAGNINSIDDVFSSEQ</sequence>
<dbReference type="EMBL" id="JAMXFF010000035">
    <property type="protein sequence ID" value="MCT7968667.1"/>
    <property type="molecule type" value="Genomic_DNA"/>
</dbReference>
<evidence type="ECO:0000313" key="2">
    <source>
        <dbReference type="Proteomes" id="UP001525890"/>
    </source>
</evidence>
<organism evidence="1 2">
    <name type="scientific">Laspinema palackyanum D2a</name>
    <dbReference type="NCBI Taxonomy" id="2953684"/>
    <lineage>
        <taxon>Bacteria</taxon>
        <taxon>Bacillati</taxon>
        <taxon>Cyanobacteriota</taxon>
        <taxon>Cyanophyceae</taxon>
        <taxon>Oscillatoriophycideae</taxon>
        <taxon>Oscillatoriales</taxon>
        <taxon>Laspinemataceae</taxon>
        <taxon>Laspinema</taxon>
        <taxon>Laspinema palackyanum</taxon>
    </lineage>
</organism>
<accession>A0ABT2MV98</accession>